<name>A0ACA9RMP8_9GLOM</name>
<dbReference type="Proteomes" id="UP000789920">
    <property type="component" value="Unassembled WGS sequence"/>
</dbReference>
<keyword evidence="2" id="KW-1185">Reference proteome</keyword>
<reference evidence="1" key="1">
    <citation type="submission" date="2021-06" db="EMBL/GenBank/DDBJ databases">
        <authorList>
            <person name="Kallberg Y."/>
            <person name="Tangrot J."/>
            <person name="Rosling A."/>
        </authorList>
    </citation>
    <scope>NUCLEOTIDE SEQUENCE</scope>
    <source>
        <strain evidence="1">MA461A</strain>
    </source>
</reference>
<evidence type="ECO:0000313" key="1">
    <source>
        <dbReference type="EMBL" id="CAG8799784.1"/>
    </source>
</evidence>
<sequence>PPFGIPTTSTTIARRFKPIETCDNCKLRKVKCDKERPQCGTCRKSKRECKYELSASSKRGRPRNEVEILQEQIEDIQNIQYHQLNQMGSLLKMAVLPDAQETMSMASDNNAVGMDYLMPNNPDQINGNFSTDEAYGWNNFYSPLIREESPPPSLNLDLSGDTLTFFTEFKPDKSDLPIQDIPDTVPTTCDADVAYQSQDPLDQLAAKFKSSLYVGPLSLVTLNDDGEEQLIPQDDFSDLSLVDNQLKVLPIPGIAESLIDVYYQTAYRHYPHLKKKVVLDCFRELSRPQHFLLLNSVFFAASPFHPNTDLRDRETYHQA</sequence>
<proteinExistence type="predicted"/>
<organism evidence="1 2">
    <name type="scientific">Racocetra persica</name>
    <dbReference type="NCBI Taxonomy" id="160502"/>
    <lineage>
        <taxon>Eukaryota</taxon>
        <taxon>Fungi</taxon>
        <taxon>Fungi incertae sedis</taxon>
        <taxon>Mucoromycota</taxon>
        <taxon>Glomeromycotina</taxon>
        <taxon>Glomeromycetes</taxon>
        <taxon>Diversisporales</taxon>
        <taxon>Gigasporaceae</taxon>
        <taxon>Racocetra</taxon>
    </lineage>
</organism>
<comment type="caution">
    <text evidence="1">The sequence shown here is derived from an EMBL/GenBank/DDBJ whole genome shotgun (WGS) entry which is preliminary data.</text>
</comment>
<dbReference type="EMBL" id="CAJVQC010059444">
    <property type="protein sequence ID" value="CAG8799784.1"/>
    <property type="molecule type" value="Genomic_DNA"/>
</dbReference>
<accession>A0ACA9RMP8</accession>
<feature type="non-terminal residue" evidence="1">
    <location>
        <position position="1"/>
    </location>
</feature>
<protein>
    <submittedName>
        <fullName evidence="1">5059_t:CDS:1</fullName>
    </submittedName>
</protein>
<evidence type="ECO:0000313" key="2">
    <source>
        <dbReference type="Proteomes" id="UP000789920"/>
    </source>
</evidence>
<gene>
    <name evidence="1" type="ORF">RPERSI_LOCUS20791</name>
</gene>